<feature type="domain" description="Methylated-DNA-[protein]-cysteine S-methyltransferase DNA binding" evidence="9">
    <location>
        <begin position="75"/>
        <end position="155"/>
    </location>
</feature>
<dbReference type="RefSeq" id="WP_076341558.1">
    <property type="nucleotide sequence ID" value="NZ_CAJTMI010000008.1"/>
</dbReference>
<evidence type="ECO:0000256" key="6">
    <source>
        <dbReference type="ARBA" id="ARBA00022763"/>
    </source>
</evidence>
<dbReference type="Pfam" id="PF01035">
    <property type="entry name" value="DNA_binding_1"/>
    <property type="match status" value="1"/>
</dbReference>
<dbReference type="AlphaFoldDB" id="A0A1U7NM63"/>
<dbReference type="InterPro" id="IPR036631">
    <property type="entry name" value="MGMT_N_sf"/>
</dbReference>
<keyword evidence="4" id="KW-0489">Methyltransferase</keyword>
<evidence type="ECO:0000259" key="9">
    <source>
        <dbReference type="Pfam" id="PF01035"/>
    </source>
</evidence>
<dbReference type="NCBIfam" id="TIGR00589">
    <property type="entry name" value="ogt"/>
    <property type="match status" value="1"/>
</dbReference>
<evidence type="ECO:0000256" key="7">
    <source>
        <dbReference type="ARBA" id="ARBA00023204"/>
    </source>
</evidence>
<organism evidence="10 11">
    <name type="scientific">Dubosiella newyorkensis</name>
    <dbReference type="NCBI Taxonomy" id="1862672"/>
    <lineage>
        <taxon>Bacteria</taxon>
        <taxon>Bacillati</taxon>
        <taxon>Bacillota</taxon>
        <taxon>Erysipelotrichia</taxon>
        <taxon>Erysipelotrichales</taxon>
        <taxon>Erysipelotrichaceae</taxon>
        <taxon>Dubosiella</taxon>
    </lineage>
</organism>
<dbReference type="InterPro" id="IPR036217">
    <property type="entry name" value="MethylDNA_cys_MeTrfase_DNAb"/>
</dbReference>
<reference evidence="10 11" key="1">
    <citation type="submission" date="2016-11" db="EMBL/GenBank/DDBJ databases">
        <title>Description of two novel members of the family Erysipelotrichaceae: Ileibacterium lipovorans gen. nov., sp. nov. and Dubosiella newyorkensis, gen. nov., sp. nov.</title>
        <authorList>
            <person name="Cox L.M."/>
            <person name="Sohn J."/>
            <person name="Tyrrell K.L."/>
            <person name="Citron D.M."/>
            <person name="Lawson P.A."/>
            <person name="Patel N.B."/>
            <person name="Iizumi T."/>
            <person name="Perez-Perez G.I."/>
            <person name="Goldstein E.J."/>
            <person name="Blaser M.J."/>
        </authorList>
    </citation>
    <scope>NUCLEOTIDE SEQUENCE [LARGE SCALE GENOMIC DNA]</scope>
    <source>
        <strain evidence="10 11">NYU-BL-A4</strain>
    </source>
</reference>
<dbReference type="GeneID" id="78275688"/>
<dbReference type="Proteomes" id="UP000186705">
    <property type="component" value="Unassembled WGS sequence"/>
</dbReference>
<protein>
    <recommendedName>
        <fullName evidence="3">methylated-DNA--[protein]-cysteine S-methyltransferase</fullName>
        <ecNumber evidence="3">2.1.1.63</ecNumber>
    </recommendedName>
</protein>
<keyword evidence="5" id="KW-0808">Transferase</keyword>
<evidence type="ECO:0000256" key="1">
    <source>
        <dbReference type="ARBA" id="ARBA00001286"/>
    </source>
</evidence>
<dbReference type="PROSITE" id="PS00374">
    <property type="entry name" value="MGMT"/>
    <property type="match status" value="1"/>
</dbReference>
<evidence type="ECO:0000256" key="3">
    <source>
        <dbReference type="ARBA" id="ARBA00011918"/>
    </source>
</evidence>
<dbReference type="SUPFAM" id="SSF46767">
    <property type="entry name" value="Methylated DNA-protein cysteine methyltransferase, C-terminal domain"/>
    <property type="match status" value="1"/>
</dbReference>
<dbReference type="Gene3D" id="1.10.10.10">
    <property type="entry name" value="Winged helix-like DNA-binding domain superfamily/Winged helix DNA-binding domain"/>
    <property type="match status" value="1"/>
</dbReference>
<dbReference type="InterPro" id="IPR036388">
    <property type="entry name" value="WH-like_DNA-bd_sf"/>
</dbReference>
<comment type="similarity">
    <text evidence="2">Belongs to the MGMT family.</text>
</comment>
<sequence length="158" mass="18094">MVKKIHIYKTPDPFSDLLLESENGALIRIRFIETSDFIEEEDRTCFGGIIRWLDLYFAGHKPNFTPRLSWKYGTPFQQEVWKELLMIPYNTVTSYKKIALKMNRAPSSSQAVGQAISKNPFMIVIPCHRVVKSDGSLSGYAGGIQNKKRLLEHEKKTG</sequence>
<comment type="catalytic activity">
    <reaction evidence="8">
        <text>a 6-O-methyl-2'-deoxyguanosine in DNA + L-cysteinyl-[protein] = S-methyl-L-cysteinyl-[protein] + a 2'-deoxyguanosine in DNA</text>
        <dbReference type="Rhea" id="RHEA:24000"/>
        <dbReference type="Rhea" id="RHEA-COMP:10131"/>
        <dbReference type="Rhea" id="RHEA-COMP:10132"/>
        <dbReference type="Rhea" id="RHEA-COMP:11367"/>
        <dbReference type="Rhea" id="RHEA-COMP:11368"/>
        <dbReference type="ChEBI" id="CHEBI:29950"/>
        <dbReference type="ChEBI" id="CHEBI:82612"/>
        <dbReference type="ChEBI" id="CHEBI:85445"/>
        <dbReference type="ChEBI" id="CHEBI:85448"/>
        <dbReference type="EC" id="2.1.1.63"/>
    </reaction>
</comment>
<dbReference type="GO" id="GO:0032259">
    <property type="term" value="P:methylation"/>
    <property type="evidence" value="ECO:0007669"/>
    <property type="project" value="UniProtKB-KW"/>
</dbReference>
<keyword evidence="11" id="KW-1185">Reference proteome</keyword>
<accession>A0A1U7NM63</accession>
<dbReference type="FunFam" id="1.10.10.10:FF:000214">
    <property type="entry name" value="Methylated-DNA--protein-cysteine methyltransferase"/>
    <property type="match status" value="1"/>
</dbReference>
<dbReference type="InterPro" id="IPR014048">
    <property type="entry name" value="MethylDNA_cys_MeTrfase_DNA-bd"/>
</dbReference>
<dbReference type="GO" id="GO:0003908">
    <property type="term" value="F:methylated-DNA-[protein]-cysteine S-methyltransferase activity"/>
    <property type="evidence" value="ECO:0007669"/>
    <property type="project" value="UniProtKB-EC"/>
</dbReference>
<evidence type="ECO:0000313" key="10">
    <source>
        <dbReference type="EMBL" id="OLU46221.1"/>
    </source>
</evidence>
<gene>
    <name evidence="10" type="ORF">BO225_07000</name>
</gene>
<dbReference type="EMBL" id="MPKA01000067">
    <property type="protein sequence ID" value="OLU46221.1"/>
    <property type="molecule type" value="Genomic_DNA"/>
</dbReference>
<dbReference type="PANTHER" id="PTHR10815">
    <property type="entry name" value="METHYLATED-DNA--PROTEIN-CYSTEINE METHYLTRANSFERASE"/>
    <property type="match status" value="1"/>
</dbReference>
<evidence type="ECO:0000256" key="2">
    <source>
        <dbReference type="ARBA" id="ARBA00008711"/>
    </source>
</evidence>
<dbReference type="GO" id="GO:0006281">
    <property type="term" value="P:DNA repair"/>
    <property type="evidence" value="ECO:0007669"/>
    <property type="project" value="UniProtKB-KW"/>
</dbReference>
<evidence type="ECO:0000256" key="4">
    <source>
        <dbReference type="ARBA" id="ARBA00022603"/>
    </source>
</evidence>
<proteinExistence type="inferred from homology"/>
<dbReference type="InterPro" id="IPR001497">
    <property type="entry name" value="MethylDNA_cys_MeTrfase_AS"/>
</dbReference>
<comment type="catalytic activity">
    <reaction evidence="1">
        <text>a 4-O-methyl-thymidine in DNA + L-cysteinyl-[protein] = a thymidine in DNA + S-methyl-L-cysteinyl-[protein]</text>
        <dbReference type="Rhea" id="RHEA:53428"/>
        <dbReference type="Rhea" id="RHEA-COMP:10131"/>
        <dbReference type="Rhea" id="RHEA-COMP:10132"/>
        <dbReference type="Rhea" id="RHEA-COMP:13555"/>
        <dbReference type="Rhea" id="RHEA-COMP:13556"/>
        <dbReference type="ChEBI" id="CHEBI:29950"/>
        <dbReference type="ChEBI" id="CHEBI:82612"/>
        <dbReference type="ChEBI" id="CHEBI:137386"/>
        <dbReference type="ChEBI" id="CHEBI:137387"/>
        <dbReference type="EC" id="2.1.1.63"/>
    </reaction>
</comment>
<evidence type="ECO:0000256" key="5">
    <source>
        <dbReference type="ARBA" id="ARBA00022679"/>
    </source>
</evidence>
<dbReference type="STRING" id="1862672.BO225_07000"/>
<name>A0A1U7NM63_9FIRM</name>
<dbReference type="PANTHER" id="PTHR10815:SF13">
    <property type="entry name" value="METHYLATED-DNA--PROTEIN-CYSTEINE METHYLTRANSFERASE"/>
    <property type="match status" value="1"/>
</dbReference>
<evidence type="ECO:0000313" key="11">
    <source>
        <dbReference type="Proteomes" id="UP000186705"/>
    </source>
</evidence>
<keyword evidence="6" id="KW-0227">DNA damage</keyword>
<dbReference type="EC" id="2.1.1.63" evidence="3"/>
<evidence type="ECO:0000256" key="8">
    <source>
        <dbReference type="ARBA" id="ARBA00049348"/>
    </source>
</evidence>
<dbReference type="SUPFAM" id="SSF53155">
    <property type="entry name" value="Methylated DNA-protein cysteine methyltransferase domain"/>
    <property type="match status" value="1"/>
</dbReference>
<dbReference type="CDD" id="cd06445">
    <property type="entry name" value="ATase"/>
    <property type="match status" value="1"/>
</dbReference>
<comment type="caution">
    <text evidence="10">The sequence shown here is derived from an EMBL/GenBank/DDBJ whole genome shotgun (WGS) entry which is preliminary data.</text>
</comment>
<keyword evidence="7" id="KW-0234">DNA repair</keyword>